<feature type="region of interest" description="Disordered" evidence="1">
    <location>
        <begin position="20"/>
        <end position="46"/>
    </location>
</feature>
<gene>
    <name evidence="2" type="ORF">RJ641_017644</name>
</gene>
<sequence>MEDSAVSVRMPEMEEMECQKWRKAKHNKPNKVKKSSSYKKESNLISDLEESKRNALTDLKTKHE</sequence>
<dbReference type="AlphaFoldDB" id="A0AAN8Z138"/>
<comment type="caution">
    <text evidence="2">The sequence shown here is derived from an EMBL/GenBank/DDBJ whole genome shotgun (WGS) entry which is preliminary data.</text>
</comment>
<organism evidence="2 3">
    <name type="scientific">Dillenia turbinata</name>
    <dbReference type="NCBI Taxonomy" id="194707"/>
    <lineage>
        <taxon>Eukaryota</taxon>
        <taxon>Viridiplantae</taxon>
        <taxon>Streptophyta</taxon>
        <taxon>Embryophyta</taxon>
        <taxon>Tracheophyta</taxon>
        <taxon>Spermatophyta</taxon>
        <taxon>Magnoliopsida</taxon>
        <taxon>eudicotyledons</taxon>
        <taxon>Gunneridae</taxon>
        <taxon>Pentapetalae</taxon>
        <taxon>Dilleniales</taxon>
        <taxon>Dilleniaceae</taxon>
        <taxon>Dillenia</taxon>
    </lineage>
</organism>
<proteinExistence type="predicted"/>
<feature type="compositionally biased region" description="Basic residues" evidence="1">
    <location>
        <begin position="21"/>
        <end position="37"/>
    </location>
</feature>
<dbReference type="EMBL" id="JBAMMX010000023">
    <property type="protein sequence ID" value="KAK6916893.1"/>
    <property type="molecule type" value="Genomic_DNA"/>
</dbReference>
<reference evidence="2 3" key="1">
    <citation type="submission" date="2023-12" db="EMBL/GenBank/DDBJ databases">
        <title>A high-quality genome assembly for Dillenia turbinata (Dilleniales).</title>
        <authorList>
            <person name="Chanderbali A."/>
        </authorList>
    </citation>
    <scope>NUCLEOTIDE SEQUENCE [LARGE SCALE GENOMIC DNA]</scope>
    <source>
        <strain evidence="2">LSX21</strain>
        <tissue evidence="2">Leaf</tissue>
    </source>
</reference>
<keyword evidence="3" id="KW-1185">Reference proteome</keyword>
<evidence type="ECO:0000256" key="1">
    <source>
        <dbReference type="SAM" id="MobiDB-lite"/>
    </source>
</evidence>
<accession>A0AAN8Z138</accession>
<protein>
    <submittedName>
        <fullName evidence="2">Uncharacterized protein</fullName>
    </submittedName>
</protein>
<evidence type="ECO:0000313" key="2">
    <source>
        <dbReference type="EMBL" id="KAK6916893.1"/>
    </source>
</evidence>
<name>A0AAN8Z138_9MAGN</name>
<dbReference type="Proteomes" id="UP001370490">
    <property type="component" value="Unassembled WGS sequence"/>
</dbReference>
<evidence type="ECO:0000313" key="3">
    <source>
        <dbReference type="Proteomes" id="UP001370490"/>
    </source>
</evidence>